<dbReference type="InterPro" id="IPR035906">
    <property type="entry name" value="MetI-like_sf"/>
</dbReference>
<gene>
    <name evidence="9" type="primary">sugB_7</name>
    <name evidence="9" type="ORF">SDC9_68031</name>
</gene>
<evidence type="ECO:0000256" key="7">
    <source>
        <dbReference type="SAM" id="Phobius"/>
    </source>
</evidence>
<dbReference type="AlphaFoldDB" id="A0A644Y0C0"/>
<proteinExistence type="predicted"/>
<feature type="domain" description="ABC transmembrane type-1" evidence="8">
    <location>
        <begin position="73"/>
        <end position="263"/>
    </location>
</feature>
<keyword evidence="6 7" id="KW-0472">Membrane</keyword>
<dbReference type="Pfam" id="PF00528">
    <property type="entry name" value="BPD_transp_1"/>
    <property type="match status" value="1"/>
</dbReference>
<keyword evidence="3" id="KW-1003">Cell membrane</keyword>
<dbReference type="PROSITE" id="PS50928">
    <property type="entry name" value="ABC_TM1"/>
    <property type="match status" value="1"/>
</dbReference>
<keyword evidence="4 7" id="KW-0812">Transmembrane</keyword>
<keyword evidence="2" id="KW-0813">Transport</keyword>
<evidence type="ECO:0000256" key="2">
    <source>
        <dbReference type="ARBA" id="ARBA00022448"/>
    </source>
</evidence>
<keyword evidence="5 7" id="KW-1133">Transmembrane helix</keyword>
<evidence type="ECO:0000259" key="8">
    <source>
        <dbReference type="PROSITE" id="PS50928"/>
    </source>
</evidence>
<dbReference type="GO" id="GO:0005886">
    <property type="term" value="C:plasma membrane"/>
    <property type="evidence" value="ECO:0007669"/>
    <property type="project" value="UniProtKB-SubCell"/>
</dbReference>
<evidence type="ECO:0000256" key="3">
    <source>
        <dbReference type="ARBA" id="ARBA00022475"/>
    </source>
</evidence>
<evidence type="ECO:0000256" key="5">
    <source>
        <dbReference type="ARBA" id="ARBA00022989"/>
    </source>
</evidence>
<feature type="transmembrane region" description="Helical" evidence="7">
    <location>
        <begin position="12"/>
        <end position="33"/>
    </location>
</feature>
<dbReference type="PANTHER" id="PTHR32243:SF18">
    <property type="entry name" value="INNER MEMBRANE ABC TRANSPORTER PERMEASE PROTEIN YCJP"/>
    <property type="match status" value="1"/>
</dbReference>
<feature type="transmembrane region" description="Helical" evidence="7">
    <location>
        <begin position="108"/>
        <end position="129"/>
    </location>
</feature>
<dbReference type="EMBL" id="VSSQ01003619">
    <property type="protein sequence ID" value="MPM21587.1"/>
    <property type="molecule type" value="Genomic_DNA"/>
</dbReference>
<comment type="caution">
    <text evidence="9">The sequence shown here is derived from an EMBL/GenBank/DDBJ whole genome shotgun (WGS) entry which is preliminary data.</text>
</comment>
<accession>A0A644Y0C0</accession>
<evidence type="ECO:0000313" key="9">
    <source>
        <dbReference type="EMBL" id="MPM21587.1"/>
    </source>
</evidence>
<evidence type="ECO:0000256" key="1">
    <source>
        <dbReference type="ARBA" id="ARBA00004651"/>
    </source>
</evidence>
<evidence type="ECO:0000256" key="4">
    <source>
        <dbReference type="ARBA" id="ARBA00022692"/>
    </source>
</evidence>
<dbReference type="CDD" id="cd06261">
    <property type="entry name" value="TM_PBP2"/>
    <property type="match status" value="1"/>
</dbReference>
<feature type="transmembrane region" description="Helical" evidence="7">
    <location>
        <begin position="184"/>
        <end position="209"/>
    </location>
</feature>
<reference evidence="9" key="1">
    <citation type="submission" date="2019-08" db="EMBL/GenBank/DDBJ databases">
        <authorList>
            <person name="Kucharzyk K."/>
            <person name="Murdoch R.W."/>
            <person name="Higgins S."/>
            <person name="Loffler F."/>
        </authorList>
    </citation>
    <scope>NUCLEOTIDE SEQUENCE</scope>
</reference>
<feature type="transmembrane region" description="Helical" evidence="7">
    <location>
        <begin position="141"/>
        <end position="163"/>
    </location>
</feature>
<comment type="subcellular location">
    <subcellularLocation>
        <location evidence="1">Cell membrane</location>
        <topology evidence="1">Multi-pass membrane protein</topology>
    </subcellularLocation>
</comment>
<dbReference type="InterPro" id="IPR000515">
    <property type="entry name" value="MetI-like"/>
</dbReference>
<name>A0A644Y0C0_9ZZZZ</name>
<organism evidence="9">
    <name type="scientific">bioreactor metagenome</name>
    <dbReference type="NCBI Taxonomy" id="1076179"/>
    <lineage>
        <taxon>unclassified sequences</taxon>
        <taxon>metagenomes</taxon>
        <taxon>ecological metagenomes</taxon>
    </lineage>
</organism>
<dbReference type="GO" id="GO:0055085">
    <property type="term" value="P:transmembrane transport"/>
    <property type="evidence" value="ECO:0007669"/>
    <property type="project" value="InterPro"/>
</dbReference>
<dbReference type="InterPro" id="IPR050901">
    <property type="entry name" value="BP-dep_ABC_trans_perm"/>
</dbReference>
<feature type="transmembrane region" description="Helical" evidence="7">
    <location>
        <begin position="240"/>
        <end position="263"/>
    </location>
</feature>
<feature type="transmembrane region" description="Helical" evidence="7">
    <location>
        <begin position="77"/>
        <end position="99"/>
    </location>
</feature>
<sequence>MKSKKKSMTKAISIVIIAAFLAVMVFPFFWILITSFKPSSEIFGKDTAFNIIANNPTLTNYREVLDKGILNSVKNSFIVATITTIYVVAVATLSAYILARVRFKGKGIVLGVILSVSMFPQMVVVGPIFNMFYKLDLLNSYFVTLAYSSITLPAAVWIMVAHFKRIPLSIEEAASIDGCSQWKTLWKVIFPIALPGVFTCAIMTFIAAWNEYLLTMTLNADKAYQTVPVAINALRTQFSILWGEITAATVVVVIPTLIIVLLFQKQIVSGMVSGAVKE</sequence>
<dbReference type="SUPFAM" id="SSF161098">
    <property type="entry name" value="MetI-like"/>
    <property type="match status" value="1"/>
</dbReference>
<protein>
    <submittedName>
        <fullName evidence="9">Trehalose transport system permease protein SugB</fullName>
    </submittedName>
</protein>
<dbReference type="Gene3D" id="1.10.3720.10">
    <property type="entry name" value="MetI-like"/>
    <property type="match status" value="1"/>
</dbReference>
<evidence type="ECO:0000256" key="6">
    <source>
        <dbReference type="ARBA" id="ARBA00023136"/>
    </source>
</evidence>
<dbReference type="PANTHER" id="PTHR32243">
    <property type="entry name" value="MALTOSE TRANSPORT SYSTEM PERMEASE-RELATED"/>
    <property type="match status" value="1"/>
</dbReference>